<gene>
    <name evidence="10" type="ORF">HNR32_000939</name>
</gene>
<sequence length="467" mass="51880">MKLNLSAVTKMAIDEFVGEKFSCTCDREHYMNVDKVIIENGAINKITDLLVQYDCKFPLIIVDANTYKIAGKKVEQLLSEKNIEFKTVVYQAEQDVIPDEAAMGKLILAVDNKTDFLLAVGSGVLNDLTKYISRRTGLKSMIVATAPSMDGFASDTSALTIDNLKTSVSCELPKIILGDVDILKDAPEKMILAGLGDMIGKYSALIDWQLSKIINNEYYCDVTAKISADAIEKCVKNIDGVKTRDDGAIHNIMDGLIRTGIAMSYVNSSRPASGCEHHLSHYWEMMYLFQGKEALLHGTKVGLTSIIAGKIYETFAQEDVDFEKAITAAKVFDAAKWEDQIKRLYQKAAPGILKNAVKDNRNNIENRIRRIETIRDNFAAIKVLAKTAKTSACIEDIMGRAGAPLRPQDVGIDLDIVHNSMLVAKEVRQRYTILNMLADLDLTEKYTEIVDDFVKNPSRVRSFQPVG</sequence>
<keyword evidence="7" id="KW-0443">Lipid metabolism</keyword>
<dbReference type="GO" id="GO:0046872">
    <property type="term" value="F:metal ion binding"/>
    <property type="evidence" value="ECO:0007669"/>
    <property type="project" value="UniProtKB-KW"/>
</dbReference>
<dbReference type="AlphaFoldDB" id="A0A840UTJ6"/>
<dbReference type="PANTHER" id="PTHR43616:SF5">
    <property type="entry name" value="GLYCEROL DEHYDROGENASE 1"/>
    <property type="match status" value="1"/>
</dbReference>
<keyword evidence="5 10" id="KW-0560">Oxidoreductase</keyword>
<evidence type="ECO:0000256" key="3">
    <source>
        <dbReference type="ARBA" id="ARBA00022723"/>
    </source>
</evidence>
<keyword evidence="3" id="KW-0479">Metal-binding</keyword>
<keyword evidence="2" id="KW-0444">Lipid biosynthesis</keyword>
<dbReference type="Pfam" id="PF13685">
    <property type="entry name" value="Fe-ADH_2"/>
    <property type="match status" value="1"/>
</dbReference>
<name>A0A840UTJ6_9FIRM</name>
<dbReference type="SUPFAM" id="SSF56796">
    <property type="entry name" value="Dehydroquinate synthase-like"/>
    <property type="match status" value="1"/>
</dbReference>
<reference evidence="10 11" key="1">
    <citation type="submission" date="2020-08" db="EMBL/GenBank/DDBJ databases">
        <title>Genomic Encyclopedia of Type Strains, Phase IV (KMG-IV): sequencing the most valuable type-strain genomes for metagenomic binning, comparative biology and taxonomic classification.</title>
        <authorList>
            <person name="Goeker M."/>
        </authorList>
    </citation>
    <scope>NUCLEOTIDE SEQUENCE [LARGE SCALE GENOMIC DNA]</scope>
    <source>
        <strain evidence="10 11">DSM 24661</strain>
    </source>
</reference>
<keyword evidence="8" id="KW-0594">Phospholipid biosynthesis</keyword>
<evidence type="ECO:0000256" key="2">
    <source>
        <dbReference type="ARBA" id="ARBA00022516"/>
    </source>
</evidence>
<dbReference type="EMBL" id="JACHFH010000008">
    <property type="protein sequence ID" value="MBB5335805.1"/>
    <property type="molecule type" value="Genomic_DNA"/>
</dbReference>
<dbReference type="RefSeq" id="WP_183860125.1">
    <property type="nucleotide sequence ID" value="NZ_JACHFH010000008.1"/>
</dbReference>
<keyword evidence="6" id="KW-0520">NAD</keyword>
<dbReference type="InterPro" id="IPR032837">
    <property type="entry name" value="G1PDH"/>
</dbReference>
<protein>
    <submittedName>
        <fullName evidence="10">Glycerol-1-phosphate dehydrogenase [NAD(P)+]</fullName>
        <ecNumber evidence="10">1.1.1.261</ecNumber>
    </submittedName>
</protein>
<keyword evidence="11" id="KW-1185">Reference proteome</keyword>
<keyword evidence="9" id="KW-1208">Phospholipid metabolism</keyword>
<dbReference type="GO" id="GO:0008654">
    <property type="term" value="P:phospholipid biosynthetic process"/>
    <property type="evidence" value="ECO:0007669"/>
    <property type="project" value="UniProtKB-KW"/>
</dbReference>
<dbReference type="GO" id="GO:0050492">
    <property type="term" value="F:glycerol-1-phosphate dehydrogenase [NAD(P)+] activity"/>
    <property type="evidence" value="ECO:0007669"/>
    <property type="project" value="UniProtKB-EC"/>
</dbReference>
<dbReference type="InterPro" id="IPR016205">
    <property type="entry name" value="Glycerol_DH"/>
</dbReference>
<evidence type="ECO:0000313" key="10">
    <source>
        <dbReference type="EMBL" id="MBB5335805.1"/>
    </source>
</evidence>
<evidence type="ECO:0000256" key="1">
    <source>
        <dbReference type="ARBA" id="ARBA00022490"/>
    </source>
</evidence>
<dbReference type="Proteomes" id="UP000559117">
    <property type="component" value="Unassembled WGS sequence"/>
</dbReference>
<evidence type="ECO:0000313" key="11">
    <source>
        <dbReference type="Proteomes" id="UP000559117"/>
    </source>
</evidence>
<evidence type="ECO:0000256" key="7">
    <source>
        <dbReference type="ARBA" id="ARBA00023098"/>
    </source>
</evidence>
<evidence type="ECO:0000256" key="6">
    <source>
        <dbReference type="ARBA" id="ARBA00023027"/>
    </source>
</evidence>
<proteinExistence type="predicted"/>
<organism evidence="10 11">
    <name type="scientific">Pectinatus brassicae</name>
    <dbReference type="NCBI Taxonomy" id="862415"/>
    <lineage>
        <taxon>Bacteria</taxon>
        <taxon>Bacillati</taxon>
        <taxon>Bacillota</taxon>
        <taxon>Negativicutes</taxon>
        <taxon>Selenomonadales</taxon>
        <taxon>Selenomonadaceae</taxon>
        <taxon>Pectinatus</taxon>
    </lineage>
</organism>
<keyword evidence="1" id="KW-0963">Cytoplasm</keyword>
<accession>A0A840UTJ6</accession>
<evidence type="ECO:0000256" key="9">
    <source>
        <dbReference type="ARBA" id="ARBA00023264"/>
    </source>
</evidence>
<evidence type="ECO:0000256" key="8">
    <source>
        <dbReference type="ARBA" id="ARBA00023209"/>
    </source>
</evidence>
<dbReference type="Gene3D" id="1.20.1090.10">
    <property type="entry name" value="Dehydroquinate synthase-like - alpha domain"/>
    <property type="match status" value="1"/>
</dbReference>
<dbReference type="PANTHER" id="PTHR43616">
    <property type="entry name" value="GLYCEROL DEHYDROGENASE"/>
    <property type="match status" value="1"/>
</dbReference>
<evidence type="ECO:0000256" key="5">
    <source>
        <dbReference type="ARBA" id="ARBA00023002"/>
    </source>
</evidence>
<keyword evidence="4" id="KW-0521">NADP</keyword>
<comment type="caution">
    <text evidence="10">The sequence shown here is derived from an EMBL/GenBank/DDBJ whole genome shotgun (WGS) entry which is preliminary data.</text>
</comment>
<dbReference type="CDD" id="cd08175">
    <property type="entry name" value="G1PDH"/>
    <property type="match status" value="1"/>
</dbReference>
<dbReference type="Gene3D" id="3.40.50.1970">
    <property type="match status" value="1"/>
</dbReference>
<evidence type="ECO:0000256" key="4">
    <source>
        <dbReference type="ARBA" id="ARBA00022857"/>
    </source>
</evidence>
<dbReference type="EC" id="1.1.1.261" evidence="10"/>